<evidence type="ECO:0000313" key="3">
    <source>
        <dbReference type="EMBL" id="KAI6649405.1"/>
    </source>
</evidence>
<dbReference type="GO" id="GO:0016787">
    <property type="term" value="F:hydrolase activity"/>
    <property type="evidence" value="ECO:0007669"/>
    <property type="project" value="InterPro"/>
</dbReference>
<dbReference type="PANTHER" id="PTHR14074">
    <property type="entry name" value="HELICASE WITH DEATH DOMAIN-RELATED"/>
    <property type="match status" value="1"/>
</dbReference>
<dbReference type="EMBL" id="JAKMXF010000321">
    <property type="protein sequence ID" value="KAI6649405.1"/>
    <property type="molecule type" value="Genomic_DNA"/>
</dbReference>
<accession>A0AAV7JLU2</accession>
<comment type="caution">
    <text evidence="3">The sequence shown here is derived from an EMBL/GenBank/DDBJ whole genome shotgun (WGS) entry which is preliminary data.</text>
</comment>
<keyword evidence="4" id="KW-1185">Reference proteome</keyword>
<evidence type="ECO:0000256" key="1">
    <source>
        <dbReference type="SAM" id="Phobius"/>
    </source>
</evidence>
<gene>
    <name evidence="3" type="ORF">LOD99_11770</name>
</gene>
<dbReference type="PANTHER" id="PTHR14074:SF16">
    <property type="entry name" value="ANTIVIRAL INNATE IMMUNE RESPONSE RECEPTOR RIG-I"/>
    <property type="match status" value="1"/>
</dbReference>
<organism evidence="3 4">
    <name type="scientific">Oopsacas minuta</name>
    <dbReference type="NCBI Taxonomy" id="111878"/>
    <lineage>
        <taxon>Eukaryota</taxon>
        <taxon>Metazoa</taxon>
        <taxon>Porifera</taxon>
        <taxon>Hexactinellida</taxon>
        <taxon>Hexasterophora</taxon>
        <taxon>Lyssacinosida</taxon>
        <taxon>Leucopsacidae</taxon>
        <taxon>Oopsacas</taxon>
    </lineage>
</organism>
<evidence type="ECO:0000259" key="2">
    <source>
        <dbReference type="Pfam" id="PF04851"/>
    </source>
</evidence>
<dbReference type="InterPro" id="IPR027417">
    <property type="entry name" value="P-loop_NTPase"/>
</dbReference>
<reference evidence="3 4" key="1">
    <citation type="journal article" date="2023" name="BMC Biol.">
        <title>The compact genome of the sponge Oopsacas minuta (Hexactinellida) is lacking key metazoan core genes.</title>
        <authorList>
            <person name="Santini S."/>
            <person name="Schenkelaars Q."/>
            <person name="Jourda C."/>
            <person name="Duchesne M."/>
            <person name="Belahbib H."/>
            <person name="Rocher C."/>
            <person name="Selva M."/>
            <person name="Riesgo A."/>
            <person name="Vervoort M."/>
            <person name="Leys S.P."/>
            <person name="Kodjabachian L."/>
            <person name="Le Bivic A."/>
            <person name="Borchiellini C."/>
            <person name="Claverie J.M."/>
            <person name="Renard E."/>
        </authorList>
    </citation>
    <scope>NUCLEOTIDE SEQUENCE [LARGE SCALE GENOMIC DNA]</scope>
    <source>
        <strain evidence="3">SPO-2</strain>
    </source>
</reference>
<name>A0AAV7JLU2_9METZ</name>
<feature type="domain" description="Helicase/UvrB N-terminal" evidence="2">
    <location>
        <begin position="40"/>
        <end position="97"/>
    </location>
</feature>
<dbReference type="AlphaFoldDB" id="A0AAV7JLU2"/>
<dbReference type="Gene3D" id="3.40.50.300">
    <property type="entry name" value="P-loop containing nucleotide triphosphate hydrolases"/>
    <property type="match status" value="1"/>
</dbReference>
<sequence length="142" mass="16402">MAAQHPHHYKKNQYKNRHHYRRYNNNNYDQHRDDVVVPEKKPRPYQTELLQSALNGNRIIALGTGAGKTHIACMLIRKMVEGGSLLPGQRIMFLAPTGIFLFTSINVYSLIQRLYDFLENYCSFSININLANVTGQLFTYPS</sequence>
<feature type="transmembrane region" description="Helical" evidence="1">
    <location>
        <begin position="91"/>
        <end position="111"/>
    </location>
</feature>
<dbReference type="SUPFAM" id="SSF52540">
    <property type="entry name" value="P-loop containing nucleoside triphosphate hydrolases"/>
    <property type="match status" value="1"/>
</dbReference>
<dbReference type="Proteomes" id="UP001165289">
    <property type="component" value="Unassembled WGS sequence"/>
</dbReference>
<dbReference type="InterPro" id="IPR051363">
    <property type="entry name" value="RLR_Helicase"/>
</dbReference>
<keyword evidence="1" id="KW-0812">Transmembrane</keyword>
<proteinExistence type="predicted"/>
<evidence type="ECO:0000313" key="4">
    <source>
        <dbReference type="Proteomes" id="UP001165289"/>
    </source>
</evidence>
<dbReference type="GO" id="GO:0003677">
    <property type="term" value="F:DNA binding"/>
    <property type="evidence" value="ECO:0007669"/>
    <property type="project" value="InterPro"/>
</dbReference>
<dbReference type="GO" id="GO:0005737">
    <property type="term" value="C:cytoplasm"/>
    <property type="evidence" value="ECO:0007669"/>
    <property type="project" value="TreeGrafter"/>
</dbReference>
<protein>
    <submittedName>
        <fullName evidence="3">RNase3 domain-containing protein</fullName>
    </submittedName>
</protein>
<keyword evidence="1" id="KW-1133">Transmembrane helix</keyword>
<dbReference type="Pfam" id="PF04851">
    <property type="entry name" value="ResIII"/>
    <property type="match status" value="1"/>
</dbReference>
<dbReference type="GO" id="GO:0005524">
    <property type="term" value="F:ATP binding"/>
    <property type="evidence" value="ECO:0007669"/>
    <property type="project" value="InterPro"/>
</dbReference>
<keyword evidence="1" id="KW-0472">Membrane</keyword>
<dbReference type="InterPro" id="IPR006935">
    <property type="entry name" value="Helicase/UvrB_N"/>
</dbReference>